<evidence type="ECO:0000313" key="3">
    <source>
        <dbReference type="Proteomes" id="UP001430804"/>
    </source>
</evidence>
<dbReference type="EMBL" id="JAHWQX010000001">
    <property type="protein sequence ID" value="MBW3095978.1"/>
    <property type="molecule type" value="Genomic_DNA"/>
</dbReference>
<dbReference type="RefSeq" id="WP_219157768.1">
    <property type="nucleotide sequence ID" value="NZ_JAHWQX010000001.1"/>
</dbReference>
<evidence type="ECO:0000313" key="2">
    <source>
        <dbReference type="EMBL" id="MBW3095978.1"/>
    </source>
</evidence>
<feature type="domain" description="FAS1-like dehydratase" evidence="1">
    <location>
        <begin position="15"/>
        <end position="129"/>
    </location>
</feature>
<keyword evidence="3" id="KW-1185">Reference proteome</keyword>
<comment type="caution">
    <text evidence="2">The sequence shown here is derived from an EMBL/GenBank/DDBJ whole genome shotgun (WGS) entry which is preliminary data.</text>
</comment>
<organism evidence="2 3">
    <name type="scientific">Pseudohoeflea coraliihabitans</name>
    <dbReference type="NCBI Taxonomy" id="2860393"/>
    <lineage>
        <taxon>Bacteria</taxon>
        <taxon>Pseudomonadati</taxon>
        <taxon>Pseudomonadota</taxon>
        <taxon>Alphaproteobacteria</taxon>
        <taxon>Hyphomicrobiales</taxon>
        <taxon>Rhizobiaceae</taxon>
        <taxon>Pseudohoeflea</taxon>
    </lineage>
</organism>
<protein>
    <submittedName>
        <fullName evidence="2">MaoC family dehydratase</fullName>
    </submittedName>
</protein>
<dbReference type="InterPro" id="IPR039569">
    <property type="entry name" value="FAS1-like_DH_region"/>
</dbReference>
<evidence type="ECO:0000259" key="1">
    <source>
        <dbReference type="Pfam" id="PF13452"/>
    </source>
</evidence>
<gene>
    <name evidence="2" type="ORF">KY465_01655</name>
</gene>
<dbReference type="CDD" id="cd03441">
    <property type="entry name" value="R_hydratase_like"/>
    <property type="match status" value="1"/>
</dbReference>
<reference evidence="2" key="1">
    <citation type="submission" date="2021-07" db="EMBL/GenBank/DDBJ databases">
        <title>Pseudohoeflea marina sp. nov. a polyhydroxyalcanoate-producing bacterium.</title>
        <authorList>
            <person name="Zheng W."/>
            <person name="Yu S."/>
            <person name="Huang Y."/>
        </authorList>
    </citation>
    <scope>NUCLEOTIDE SEQUENCE</scope>
    <source>
        <strain evidence="2">DP4N28-3</strain>
    </source>
</reference>
<dbReference type="Proteomes" id="UP001430804">
    <property type="component" value="Unassembled WGS sequence"/>
</dbReference>
<name>A0ABS6WJ52_9HYPH</name>
<accession>A0ABS6WJ52</accession>
<proteinExistence type="predicted"/>
<dbReference type="Pfam" id="PF13452">
    <property type="entry name" value="FAS1_DH_region"/>
    <property type="match status" value="1"/>
</dbReference>
<sequence length="137" mass="15086">MSNPLTTFEGAELGREVCRGRIALTQEEIDRFCSLMGYDDAAFRAGPSGGGIAPTSMCLAFGLRLGWEEQVFPPGVIRVGDENTYGVPARAGDVLTTTLVITDRFERKGRRFLTYEMVTTNQVDDEVCKVRFTAILP</sequence>